<evidence type="ECO:0000256" key="1">
    <source>
        <dbReference type="ARBA" id="ARBA00023015"/>
    </source>
</evidence>
<dbReference type="HOGENOM" id="CLU_000445_88_6_9"/>
<feature type="domain" description="HTH araC/xylS-type" evidence="4">
    <location>
        <begin position="222"/>
        <end position="320"/>
    </location>
</feature>
<dbReference type="PATRIC" id="fig|888810.3.peg.1355"/>
<dbReference type="InterPro" id="IPR009057">
    <property type="entry name" value="Homeodomain-like_sf"/>
</dbReference>
<evidence type="ECO:0000256" key="2">
    <source>
        <dbReference type="ARBA" id="ARBA00023125"/>
    </source>
</evidence>
<dbReference type="InterPro" id="IPR018062">
    <property type="entry name" value="HTH_AraC-typ_CS"/>
</dbReference>
<dbReference type="PANTHER" id="PTHR43280:SF2">
    <property type="entry name" value="HTH-TYPE TRANSCRIPTIONAL REGULATOR EXSA"/>
    <property type="match status" value="1"/>
</dbReference>
<dbReference type="Pfam" id="PF02311">
    <property type="entry name" value="AraC_binding"/>
    <property type="match status" value="1"/>
</dbReference>
<sequence length="328" mass="37004">MPSLIIIHLFNLFKMNEETTNQLHLLFSGFCFIIRIKKLSKSKEKLMEHSLTLVKSMQFGQEDCFFAFCGYSKTEAHHSFGPAVRDVYVIHIVLEGRGTYSVGNQRYDLQEGQGFVVPPGQSVFYQADGEEPWSYVWMGLGGCLLPQYLQALGLQSGQWSFELSSLQEFKALVFESLAYEGSGITAELTLQRQAYRFLELLSQRLKQTSLITESRRVNPYVQQVLELLSSHLPESLSVQELAQKLALHPSYLSRLFKDEVGKGIKEYSNDLRLNMAADLLTSSQLSVEEIASKTGFAGTQSFSKAFKKARGQSPLNFRKASSHLGQEL</sequence>
<dbReference type="InterPro" id="IPR003313">
    <property type="entry name" value="AraC-bd"/>
</dbReference>
<dbReference type="SMART" id="SM00342">
    <property type="entry name" value="HTH_ARAC"/>
    <property type="match status" value="1"/>
</dbReference>
<evidence type="ECO:0000313" key="5">
    <source>
        <dbReference type="EMBL" id="EGD31382.1"/>
    </source>
</evidence>
<keyword evidence="3" id="KW-0804">Transcription</keyword>
<keyword evidence="1" id="KW-0805">Transcription regulation</keyword>
<dbReference type="CDD" id="cd06986">
    <property type="entry name" value="cupin_MmsR-like_N"/>
    <property type="match status" value="1"/>
</dbReference>
<keyword evidence="2" id="KW-0238">DNA-binding</keyword>
<evidence type="ECO:0000256" key="3">
    <source>
        <dbReference type="ARBA" id="ARBA00023163"/>
    </source>
</evidence>
<dbReference type="PRINTS" id="PR00032">
    <property type="entry name" value="HTHARAC"/>
</dbReference>
<dbReference type="SUPFAM" id="SSF46689">
    <property type="entry name" value="Homeodomain-like"/>
    <property type="match status" value="2"/>
</dbReference>
<dbReference type="GO" id="GO:0003700">
    <property type="term" value="F:DNA-binding transcription factor activity"/>
    <property type="evidence" value="ECO:0007669"/>
    <property type="project" value="InterPro"/>
</dbReference>
<dbReference type="Gene3D" id="2.60.120.10">
    <property type="entry name" value="Jelly Rolls"/>
    <property type="match status" value="1"/>
</dbReference>
<dbReference type="InterPro" id="IPR014710">
    <property type="entry name" value="RmlC-like_jellyroll"/>
</dbReference>
<comment type="caution">
    <text evidence="5">The sequence shown here is derived from an EMBL/GenBank/DDBJ whole genome shotgun (WGS) entry which is preliminary data.</text>
</comment>
<dbReference type="InterPro" id="IPR037923">
    <property type="entry name" value="HTH-like"/>
</dbReference>
<dbReference type="PROSITE" id="PS01124">
    <property type="entry name" value="HTH_ARAC_FAMILY_2"/>
    <property type="match status" value="1"/>
</dbReference>
<dbReference type="PROSITE" id="PS00041">
    <property type="entry name" value="HTH_ARAC_FAMILY_1"/>
    <property type="match status" value="1"/>
</dbReference>
<dbReference type="EMBL" id="AEXW01000006">
    <property type="protein sequence ID" value="EGD31382.1"/>
    <property type="molecule type" value="Genomic_DNA"/>
</dbReference>
<dbReference type="Gene3D" id="1.10.10.60">
    <property type="entry name" value="Homeodomain-like"/>
    <property type="match status" value="2"/>
</dbReference>
<accession>F0I998</accession>
<dbReference type="Pfam" id="PF12833">
    <property type="entry name" value="HTH_18"/>
    <property type="match status" value="1"/>
</dbReference>
<dbReference type="InterPro" id="IPR020449">
    <property type="entry name" value="Tscrpt_reg_AraC-type_HTH"/>
</dbReference>
<proteinExistence type="predicted"/>
<protein>
    <submittedName>
        <fullName evidence="5">AraC family transcriptional regulator</fullName>
    </submittedName>
</protein>
<evidence type="ECO:0000259" key="4">
    <source>
        <dbReference type="PROSITE" id="PS01124"/>
    </source>
</evidence>
<dbReference type="GO" id="GO:0043565">
    <property type="term" value="F:sequence-specific DNA binding"/>
    <property type="evidence" value="ECO:0007669"/>
    <property type="project" value="InterPro"/>
</dbReference>
<evidence type="ECO:0000313" key="6">
    <source>
        <dbReference type="Proteomes" id="UP000003351"/>
    </source>
</evidence>
<dbReference type="Proteomes" id="UP000003351">
    <property type="component" value="Unassembled WGS sequence"/>
</dbReference>
<name>F0I998_STRSA</name>
<gene>
    <name evidence="5" type="ORF">HMPREF9382_1382</name>
</gene>
<reference evidence="5 6" key="1">
    <citation type="submission" date="2011-02" db="EMBL/GenBank/DDBJ databases">
        <authorList>
            <person name="Muzny D."/>
            <person name="Qin X."/>
            <person name="Deng J."/>
            <person name="Jiang H."/>
            <person name="Liu Y."/>
            <person name="Qu J."/>
            <person name="Song X.-Z."/>
            <person name="Zhang L."/>
            <person name="Thornton R."/>
            <person name="Coyle M."/>
            <person name="Francisco L."/>
            <person name="Jackson L."/>
            <person name="Javaid M."/>
            <person name="Korchina V."/>
            <person name="Kovar C."/>
            <person name="Mata R."/>
            <person name="Mathew T."/>
            <person name="Ngo R."/>
            <person name="Nguyen L."/>
            <person name="Nguyen N."/>
            <person name="Okwuonu G."/>
            <person name="Ongeri F."/>
            <person name="Pham C."/>
            <person name="Simmons D."/>
            <person name="Wilczek-Boney K."/>
            <person name="Hale W."/>
            <person name="Jakkamsetti A."/>
            <person name="Pham P."/>
            <person name="Ruth R."/>
            <person name="San Lucas F."/>
            <person name="Warren J."/>
            <person name="Zhang J."/>
            <person name="Zhao Z."/>
            <person name="Zhou C."/>
            <person name="Zhu D."/>
            <person name="Lee S."/>
            <person name="Bess C."/>
            <person name="Blankenburg K."/>
            <person name="Forbes L."/>
            <person name="Fu Q."/>
            <person name="Gubbala S."/>
            <person name="Hirani K."/>
            <person name="Jayaseelan J.C."/>
            <person name="Lara F."/>
            <person name="Munidasa M."/>
            <person name="Palculict T."/>
            <person name="Patil S."/>
            <person name="Pu L.-L."/>
            <person name="Saada N."/>
            <person name="Tang L."/>
            <person name="Weissenberger G."/>
            <person name="Zhu Y."/>
            <person name="Hemphill L."/>
            <person name="Shang Y."/>
            <person name="Youmans B."/>
            <person name="Ayvaz T."/>
            <person name="Ross M."/>
            <person name="Santibanez J."/>
            <person name="Aqrawi P."/>
            <person name="Gross S."/>
            <person name="Joshi V."/>
            <person name="Fowler G."/>
            <person name="Nazareth L."/>
            <person name="Reid J."/>
            <person name="Worley K."/>
            <person name="Petrosino J."/>
            <person name="Highlander S."/>
            <person name="Gibbs R."/>
        </authorList>
    </citation>
    <scope>NUCLEOTIDE SEQUENCE [LARGE SCALE GENOMIC DNA]</scope>
    <source>
        <strain evidence="5 6">SK115</strain>
    </source>
</reference>
<dbReference type="PANTHER" id="PTHR43280">
    <property type="entry name" value="ARAC-FAMILY TRANSCRIPTIONAL REGULATOR"/>
    <property type="match status" value="1"/>
</dbReference>
<dbReference type="AlphaFoldDB" id="F0I998"/>
<dbReference type="SUPFAM" id="SSF51215">
    <property type="entry name" value="Regulatory protein AraC"/>
    <property type="match status" value="1"/>
</dbReference>
<organism evidence="5 6">
    <name type="scientific">Streptococcus sanguinis SK115</name>
    <dbReference type="NCBI Taxonomy" id="888810"/>
    <lineage>
        <taxon>Bacteria</taxon>
        <taxon>Bacillati</taxon>
        <taxon>Bacillota</taxon>
        <taxon>Bacilli</taxon>
        <taxon>Lactobacillales</taxon>
        <taxon>Streptococcaceae</taxon>
        <taxon>Streptococcus</taxon>
    </lineage>
</organism>
<dbReference type="InterPro" id="IPR018060">
    <property type="entry name" value="HTH_AraC"/>
</dbReference>